<dbReference type="SUPFAM" id="SSF53756">
    <property type="entry name" value="UDP-Glycosyltransferase/glycogen phosphorylase"/>
    <property type="match status" value="1"/>
</dbReference>
<evidence type="ECO:0000313" key="4">
    <source>
        <dbReference type="Proteomes" id="UP000295357"/>
    </source>
</evidence>
<dbReference type="GO" id="GO:0016757">
    <property type="term" value="F:glycosyltransferase activity"/>
    <property type="evidence" value="ECO:0007669"/>
    <property type="project" value="InterPro"/>
</dbReference>
<dbReference type="PANTHER" id="PTHR12526:SF630">
    <property type="entry name" value="GLYCOSYLTRANSFERASE"/>
    <property type="match status" value="1"/>
</dbReference>
<dbReference type="InterPro" id="IPR028098">
    <property type="entry name" value="Glyco_trans_4-like_N"/>
</dbReference>
<organism evidence="3 4">
    <name type="scientific">Roseateles asaccharophilus</name>
    <dbReference type="NCBI Taxonomy" id="582607"/>
    <lineage>
        <taxon>Bacteria</taxon>
        <taxon>Pseudomonadati</taxon>
        <taxon>Pseudomonadota</taxon>
        <taxon>Betaproteobacteria</taxon>
        <taxon>Burkholderiales</taxon>
        <taxon>Sphaerotilaceae</taxon>
        <taxon>Roseateles</taxon>
    </lineage>
</organism>
<dbReference type="InterPro" id="IPR001296">
    <property type="entry name" value="Glyco_trans_1"/>
</dbReference>
<dbReference type="PANTHER" id="PTHR12526">
    <property type="entry name" value="GLYCOSYLTRANSFERASE"/>
    <property type="match status" value="1"/>
</dbReference>
<sequence length="368" mass="40605">MVPTRRVLHFVTGGFSGATQVAVDLCRAAQAQGRTEVTLALRRKSNTDAARVEAIRAQGIAVEVLPGWAHLATIFALWRLCRRWKPQALVAHGFPEHLLGRWAGLWAGVPRLLQVEHNTRERYTPWRRWQARRLAAHTECMIGVSEGVRRSLLQLGMPAERTLAIPNGIQLERFSPKALLPMAERIPQIVMVARFARQKDPQTLLQALALLRDRGLSPSLKFAGSGSRSHLQAAQRAVRALGLDQQVEFLGQYPEVPALLMRSRVFVLSTRWEGMPLALVEAMAAGCACVATAAPGVEGVLEDERTGLLVPPGDAQALAQALWRLFTDTALAERLGHAARQQAEQEHGVALMLERYEAVVQRGLAERP</sequence>
<protein>
    <submittedName>
        <fullName evidence="3">Glycosyltransferase involved in cell wall biosynthesis</fullName>
    </submittedName>
</protein>
<dbReference type="Gene3D" id="3.40.50.2000">
    <property type="entry name" value="Glycogen Phosphorylase B"/>
    <property type="match status" value="2"/>
</dbReference>
<dbReference type="EMBL" id="SNXE01000002">
    <property type="protein sequence ID" value="TDP12084.1"/>
    <property type="molecule type" value="Genomic_DNA"/>
</dbReference>
<dbReference type="Pfam" id="PF00534">
    <property type="entry name" value="Glycos_transf_1"/>
    <property type="match status" value="1"/>
</dbReference>
<dbReference type="Pfam" id="PF13439">
    <property type="entry name" value="Glyco_transf_4"/>
    <property type="match status" value="1"/>
</dbReference>
<proteinExistence type="predicted"/>
<dbReference type="RefSeq" id="WP_246030727.1">
    <property type="nucleotide sequence ID" value="NZ_JAUFPJ010000002.1"/>
</dbReference>
<name>A0A4R6NBP9_9BURK</name>
<gene>
    <name evidence="3" type="ORF">DFR39_102472</name>
</gene>
<accession>A0A4R6NBP9</accession>
<evidence type="ECO:0000259" key="2">
    <source>
        <dbReference type="Pfam" id="PF13439"/>
    </source>
</evidence>
<feature type="domain" description="Glycosyl transferase family 1" evidence="1">
    <location>
        <begin position="187"/>
        <end position="341"/>
    </location>
</feature>
<dbReference type="Proteomes" id="UP000295357">
    <property type="component" value="Unassembled WGS sequence"/>
</dbReference>
<feature type="domain" description="Glycosyltransferase subfamily 4-like N-terminal" evidence="2">
    <location>
        <begin position="16"/>
        <end position="173"/>
    </location>
</feature>
<comment type="caution">
    <text evidence="3">The sequence shown here is derived from an EMBL/GenBank/DDBJ whole genome shotgun (WGS) entry which is preliminary data.</text>
</comment>
<evidence type="ECO:0000313" key="3">
    <source>
        <dbReference type="EMBL" id="TDP12084.1"/>
    </source>
</evidence>
<keyword evidence="3" id="KW-0808">Transferase</keyword>
<reference evidence="3 4" key="1">
    <citation type="submission" date="2019-03" db="EMBL/GenBank/DDBJ databases">
        <title>Genomic Encyclopedia of Type Strains, Phase IV (KMG-IV): sequencing the most valuable type-strain genomes for metagenomic binning, comparative biology and taxonomic classification.</title>
        <authorList>
            <person name="Goeker M."/>
        </authorList>
    </citation>
    <scope>NUCLEOTIDE SEQUENCE [LARGE SCALE GENOMIC DNA]</scope>
    <source>
        <strain evidence="3 4">DSM 25082</strain>
    </source>
</reference>
<evidence type="ECO:0000259" key="1">
    <source>
        <dbReference type="Pfam" id="PF00534"/>
    </source>
</evidence>
<dbReference type="AlphaFoldDB" id="A0A4R6NBP9"/>
<keyword evidence="4" id="KW-1185">Reference proteome</keyword>